<keyword evidence="2" id="KW-1185">Reference proteome</keyword>
<evidence type="ECO:0000313" key="2">
    <source>
        <dbReference type="Proteomes" id="UP000233556"/>
    </source>
</evidence>
<reference evidence="2" key="2">
    <citation type="submission" date="2017-12" db="EMBL/GenBank/DDBJ databases">
        <title>Genome sequence of the Bar-tailed Godwit (Limosa lapponica baueri).</title>
        <authorList>
            <person name="Lima N.C.B."/>
            <person name="Parody-Merino A.M."/>
            <person name="Battley P.F."/>
            <person name="Fidler A.E."/>
            <person name="Prosdocimi F."/>
        </authorList>
    </citation>
    <scope>NUCLEOTIDE SEQUENCE [LARGE SCALE GENOMIC DNA]</scope>
</reference>
<dbReference type="AlphaFoldDB" id="A0A2I0U1C5"/>
<gene>
    <name evidence="1" type="ORF">llap_9823</name>
</gene>
<protein>
    <submittedName>
        <fullName evidence="1">Uncharacterized protein</fullName>
    </submittedName>
</protein>
<evidence type="ECO:0000313" key="1">
    <source>
        <dbReference type="EMBL" id="PKU39870.1"/>
    </source>
</evidence>
<dbReference type="EMBL" id="KZ506391">
    <property type="protein sequence ID" value="PKU39870.1"/>
    <property type="molecule type" value="Genomic_DNA"/>
</dbReference>
<name>A0A2I0U1C5_LIMLA</name>
<dbReference type="Proteomes" id="UP000233556">
    <property type="component" value="Unassembled WGS sequence"/>
</dbReference>
<organism evidence="1 2">
    <name type="scientific">Limosa lapponica baueri</name>
    <dbReference type="NCBI Taxonomy" id="1758121"/>
    <lineage>
        <taxon>Eukaryota</taxon>
        <taxon>Metazoa</taxon>
        <taxon>Chordata</taxon>
        <taxon>Craniata</taxon>
        <taxon>Vertebrata</taxon>
        <taxon>Euteleostomi</taxon>
        <taxon>Archelosauria</taxon>
        <taxon>Archosauria</taxon>
        <taxon>Dinosauria</taxon>
        <taxon>Saurischia</taxon>
        <taxon>Theropoda</taxon>
        <taxon>Coelurosauria</taxon>
        <taxon>Aves</taxon>
        <taxon>Neognathae</taxon>
        <taxon>Neoaves</taxon>
        <taxon>Charadriiformes</taxon>
        <taxon>Scolopacidae</taxon>
        <taxon>Limosa</taxon>
    </lineage>
</organism>
<sequence length="69" mass="7813">MALLEEVVVTSEGLRHFLIFMDSQWRDQAVTVDICLPSSSYTLLAILDLKQPSNGDADAFFDELFQHHS</sequence>
<accession>A0A2I0U1C5</accession>
<proteinExistence type="predicted"/>
<reference evidence="2" key="1">
    <citation type="submission" date="2017-11" db="EMBL/GenBank/DDBJ databases">
        <authorList>
            <person name="Lima N.C."/>
            <person name="Parody-Merino A.M."/>
            <person name="Battley P.F."/>
            <person name="Fidler A.E."/>
            <person name="Prosdocimi F."/>
        </authorList>
    </citation>
    <scope>NUCLEOTIDE SEQUENCE [LARGE SCALE GENOMIC DNA]</scope>
</reference>